<dbReference type="EMBL" id="LR796481">
    <property type="protein sequence ID" value="CAB4147671.1"/>
    <property type="molecule type" value="Genomic_DNA"/>
</dbReference>
<protein>
    <submittedName>
        <fullName evidence="3">Uncharacterized protein</fullName>
    </submittedName>
</protein>
<feature type="compositionally biased region" description="Acidic residues" evidence="1">
    <location>
        <begin position="52"/>
        <end position="61"/>
    </location>
</feature>
<evidence type="ECO:0000313" key="3">
    <source>
        <dbReference type="EMBL" id="CAB4147671.1"/>
    </source>
</evidence>
<reference evidence="3" key="1">
    <citation type="submission" date="2020-04" db="EMBL/GenBank/DDBJ databases">
        <authorList>
            <person name="Chiriac C."/>
            <person name="Salcher M."/>
            <person name="Ghai R."/>
            <person name="Kavagutti S V."/>
        </authorList>
    </citation>
    <scope>NUCLEOTIDE SEQUENCE</scope>
</reference>
<sequence length="74" mass="8328">MATYKVQQKATIWYQTEVEASSAVEAIQMVAEGAGEDWEQLLETADFQQEFWTEETGETDGEGNSLHPEDEEIA</sequence>
<evidence type="ECO:0000313" key="2">
    <source>
        <dbReference type="EMBL" id="CAB4137503.1"/>
    </source>
</evidence>
<accession>A0A6J5MNN4</accession>
<feature type="region of interest" description="Disordered" evidence="1">
    <location>
        <begin position="51"/>
        <end position="74"/>
    </location>
</feature>
<proteinExistence type="predicted"/>
<gene>
    <name evidence="2" type="ORF">UFOVP325_44</name>
    <name evidence="3" type="ORF">UFOVP430_39</name>
</gene>
<organism evidence="3">
    <name type="scientific">uncultured Caudovirales phage</name>
    <dbReference type="NCBI Taxonomy" id="2100421"/>
    <lineage>
        <taxon>Viruses</taxon>
        <taxon>Duplodnaviria</taxon>
        <taxon>Heunggongvirae</taxon>
        <taxon>Uroviricota</taxon>
        <taxon>Caudoviricetes</taxon>
        <taxon>Peduoviridae</taxon>
        <taxon>Maltschvirus</taxon>
        <taxon>Maltschvirus maltsch</taxon>
    </lineage>
</organism>
<dbReference type="EMBL" id="LR796338">
    <property type="protein sequence ID" value="CAB4137503.1"/>
    <property type="molecule type" value="Genomic_DNA"/>
</dbReference>
<name>A0A6J5MNN4_9CAUD</name>
<evidence type="ECO:0000256" key="1">
    <source>
        <dbReference type="SAM" id="MobiDB-lite"/>
    </source>
</evidence>